<evidence type="ECO:0000256" key="4">
    <source>
        <dbReference type="ARBA" id="ARBA00023015"/>
    </source>
</evidence>
<evidence type="ECO:0000256" key="10">
    <source>
        <dbReference type="ARBA" id="ARBA00073757"/>
    </source>
</evidence>
<keyword evidence="15" id="KW-1185">Reference proteome</keyword>
<name>A0AAD9NVS7_RIDPI</name>
<dbReference type="InterPro" id="IPR013763">
    <property type="entry name" value="Cyclin-like_dom"/>
</dbReference>
<comment type="function">
    <text evidence="9">Regulatory subunit of cyclin-dependent kinases that mediates activation of target kinases. Plays a role in transcriptional regulation via its role in regulating the phosphorylation of the C-terminal domain (CTD) of the large subunit of RNA polymerase II (POLR2A).</text>
</comment>
<evidence type="ECO:0000256" key="7">
    <source>
        <dbReference type="ARBA" id="ARBA00023242"/>
    </source>
</evidence>
<keyword evidence="8" id="KW-0131">Cell cycle</keyword>
<evidence type="ECO:0000259" key="13">
    <source>
        <dbReference type="SMART" id="SM00385"/>
    </source>
</evidence>
<dbReference type="Gene3D" id="1.10.472.10">
    <property type="entry name" value="Cyclin-like"/>
    <property type="match status" value="2"/>
</dbReference>
<organism evidence="14 15">
    <name type="scientific">Ridgeia piscesae</name>
    <name type="common">Tubeworm</name>
    <dbReference type="NCBI Taxonomy" id="27915"/>
    <lineage>
        <taxon>Eukaryota</taxon>
        <taxon>Metazoa</taxon>
        <taxon>Spiralia</taxon>
        <taxon>Lophotrochozoa</taxon>
        <taxon>Annelida</taxon>
        <taxon>Polychaeta</taxon>
        <taxon>Sedentaria</taxon>
        <taxon>Canalipalpata</taxon>
        <taxon>Sabellida</taxon>
        <taxon>Siboglinidae</taxon>
        <taxon>Ridgeia</taxon>
    </lineage>
</organism>
<keyword evidence="4" id="KW-0805">Transcription regulation</keyword>
<dbReference type="GO" id="GO:0051301">
    <property type="term" value="P:cell division"/>
    <property type="evidence" value="ECO:0007669"/>
    <property type="project" value="UniProtKB-KW"/>
</dbReference>
<feature type="compositionally biased region" description="Polar residues" evidence="12">
    <location>
        <begin position="282"/>
        <end position="293"/>
    </location>
</feature>
<evidence type="ECO:0000256" key="9">
    <source>
        <dbReference type="ARBA" id="ARBA00054991"/>
    </source>
</evidence>
<comment type="similarity">
    <text evidence="11">Belongs to the cyclin family.</text>
</comment>
<feature type="domain" description="Cyclin-like" evidence="13">
    <location>
        <begin position="142"/>
        <end position="230"/>
    </location>
</feature>
<evidence type="ECO:0000256" key="12">
    <source>
        <dbReference type="SAM" id="MobiDB-lite"/>
    </source>
</evidence>
<sequence>MPCWYYEKKDLHNTVSRRDGVDEETEARYRREGARFIMDTGTKMGLSFETCATGVVYFHRFYMFHSFRAYHRCVTSACCLFLAGKVEETPKKCKDIIKITKAMLPDSQFTVFGDDPKEEVITLERILLQTIKFDLQVDHPYSWLLKFAKLLKGDKAKIQKMVQMSWTFINDSLCTTLCLQWEPEIIAVALIYLSSRLTKFEIQDWQGRPPHFKGKWWENIVEDVTLELLEDICHQVLDLYSSNPKKKQDSPPPPPPKPLEAQSPHTTVKRPRSPTAQDARRTSQGSVGQSQRAKATKLDDARRIYTPTSGVDKISQPPPAGVGVGAVAGVGVGAVPPGVNTAVPPPANKSNPYVSSKMYASSFMSQEGSQNIQSLIGGTIPPTAAAYPPPPAQYGQAPPAMPMTSYPAAQQQPMAYQPPPAVYQAQAGYQQQAYQSYQATTQASYSQPMAGYDASVAATYSQSGYAGPYTAPAPGYPAQYQAAQPAAQPQYQTAPPPAQAPQYPSYPPPSQPPPAPGGYQGMGVPMQGYNPVAHTAAPPPPLTNPGQPPIRITGQHNNRVDRPATGHAMVRLTTRTTTTRTGKPPR</sequence>
<comment type="subcellular location">
    <subcellularLocation>
        <location evidence="1">Nucleus</location>
    </subcellularLocation>
</comment>
<dbReference type="GO" id="GO:0006357">
    <property type="term" value="P:regulation of transcription by RNA polymerase II"/>
    <property type="evidence" value="ECO:0007669"/>
    <property type="project" value="InterPro"/>
</dbReference>
<feature type="compositionally biased region" description="Low complexity" evidence="12">
    <location>
        <begin position="481"/>
        <end position="493"/>
    </location>
</feature>
<dbReference type="EMBL" id="JAODUO010000384">
    <property type="protein sequence ID" value="KAK2181704.1"/>
    <property type="molecule type" value="Genomic_DNA"/>
</dbReference>
<evidence type="ECO:0000256" key="1">
    <source>
        <dbReference type="ARBA" id="ARBA00004123"/>
    </source>
</evidence>
<dbReference type="FunFam" id="1.10.472.10:FF:000018">
    <property type="entry name" value="Cyclin-K (Predicted)"/>
    <property type="match status" value="1"/>
</dbReference>
<evidence type="ECO:0000256" key="6">
    <source>
        <dbReference type="ARBA" id="ARBA00023163"/>
    </source>
</evidence>
<dbReference type="Proteomes" id="UP001209878">
    <property type="component" value="Unassembled WGS sequence"/>
</dbReference>
<dbReference type="CDD" id="cd20530">
    <property type="entry name" value="CYCLIN_CCNK_rpt1"/>
    <property type="match status" value="1"/>
</dbReference>
<feature type="compositionally biased region" description="Low complexity" evidence="12">
    <location>
        <begin position="573"/>
        <end position="586"/>
    </location>
</feature>
<reference evidence="14" key="1">
    <citation type="journal article" date="2023" name="Mol. Biol. Evol.">
        <title>Third-Generation Sequencing Reveals the Adaptive Role of the Epigenome in Three Deep-Sea Polychaetes.</title>
        <authorList>
            <person name="Perez M."/>
            <person name="Aroh O."/>
            <person name="Sun Y."/>
            <person name="Lan Y."/>
            <person name="Juniper S.K."/>
            <person name="Young C.R."/>
            <person name="Angers B."/>
            <person name="Qian P.Y."/>
        </authorList>
    </citation>
    <scope>NUCLEOTIDE SEQUENCE</scope>
    <source>
        <strain evidence="14">R07B-5</strain>
    </source>
</reference>
<dbReference type="GO" id="GO:0016538">
    <property type="term" value="F:cyclin-dependent protein serine/threonine kinase regulator activity"/>
    <property type="evidence" value="ECO:0007669"/>
    <property type="project" value="InterPro"/>
</dbReference>
<evidence type="ECO:0000313" key="15">
    <source>
        <dbReference type="Proteomes" id="UP001209878"/>
    </source>
</evidence>
<evidence type="ECO:0000256" key="2">
    <source>
        <dbReference type="ARBA" id="ARBA00022618"/>
    </source>
</evidence>
<protein>
    <recommendedName>
        <fullName evidence="10">Cyclin-K</fullName>
    </recommendedName>
</protein>
<gene>
    <name evidence="14" type="ORF">NP493_385g00019</name>
</gene>
<keyword evidence="2" id="KW-0132">Cell division</keyword>
<dbReference type="SMART" id="SM00385">
    <property type="entry name" value="CYCLIN"/>
    <property type="match status" value="2"/>
</dbReference>
<dbReference type="GO" id="GO:0005634">
    <property type="term" value="C:nucleus"/>
    <property type="evidence" value="ECO:0007669"/>
    <property type="project" value="UniProtKB-SubCell"/>
</dbReference>
<feature type="compositionally biased region" description="Pro residues" evidence="12">
    <location>
        <begin position="494"/>
        <end position="516"/>
    </location>
</feature>
<feature type="region of interest" description="Disordered" evidence="12">
    <location>
        <begin position="481"/>
        <end position="586"/>
    </location>
</feature>
<dbReference type="InterPro" id="IPR036915">
    <property type="entry name" value="Cyclin-like_sf"/>
</dbReference>
<keyword evidence="7" id="KW-0539">Nucleus</keyword>
<dbReference type="PANTHER" id="PTHR10026">
    <property type="entry name" value="CYCLIN"/>
    <property type="match status" value="1"/>
</dbReference>
<dbReference type="Pfam" id="PF00134">
    <property type="entry name" value="Cyclin_N"/>
    <property type="match status" value="1"/>
</dbReference>
<keyword evidence="5 11" id="KW-0195">Cyclin</keyword>
<feature type="region of interest" description="Disordered" evidence="12">
    <location>
        <begin position="242"/>
        <end position="319"/>
    </location>
</feature>
<evidence type="ECO:0000256" key="11">
    <source>
        <dbReference type="RuleBase" id="RU000383"/>
    </source>
</evidence>
<dbReference type="SUPFAM" id="SSF47954">
    <property type="entry name" value="Cyclin-like"/>
    <property type="match status" value="2"/>
</dbReference>
<evidence type="ECO:0000256" key="5">
    <source>
        <dbReference type="ARBA" id="ARBA00023127"/>
    </source>
</evidence>
<accession>A0AAD9NVS7</accession>
<feature type="compositionally biased region" description="Pro residues" evidence="12">
    <location>
        <begin position="537"/>
        <end position="548"/>
    </location>
</feature>
<dbReference type="CDD" id="cd20531">
    <property type="entry name" value="CYCLIN_CCNK_rpt2"/>
    <property type="match status" value="1"/>
</dbReference>
<dbReference type="FunFam" id="1.10.472.10:FF:000021">
    <property type="entry name" value="Cyclin-K (Predicted)"/>
    <property type="match status" value="1"/>
</dbReference>
<dbReference type="InterPro" id="IPR043198">
    <property type="entry name" value="Cyclin/Ssn8"/>
</dbReference>
<dbReference type="InterPro" id="IPR006671">
    <property type="entry name" value="Cyclin_N"/>
</dbReference>
<evidence type="ECO:0000256" key="3">
    <source>
        <dbReference type="ARBA" id="ARBA00022776"/>
    </source>
</evidence>
<dbReference type="AlphaFoldDB" id="A0AAD9NVS7"/>
<proteinExistence type="inferred from homology"/>
<dbReference type="Pfam" id="PF21797">
    <property type="entry name" value="CycT2-like_C"/>
    <property type="match status" value="1"/>
</dbReference>
<evidence type="ECO:0000256" key="8">
    <source>
        <dbReference type="ARBA" id="ARBA00023306"/>
    </source>
</evidence>
<keyword evidence="6" id="KW-0804">Transcription</keyword>
<feature type="domain" description="Cyclin-like" evidence="13">
    <location>
        <begin position="35"/>
        <end position="129"/>
    </location>
</feature>
<evidence type="ECO:0000313" key="14">
    <source>
        <dbReference type="EMBL" id="KAK2181704.1"/>
    </source>
</evidence>
<comment type="caution">
    <text evidence="14">The sequence shown here is derived from an EMBL/GenBank/DDBJ whole genome shotgun (WGS) entry which is preliminary data.</text>
</comment>
<keyword evidence="3" id="KW-0498">Mitosis</keyword>